<dbReference type="GO" id="GO:0005634">
    <property type="term" value="C:nucleus"/>
    <property type="evidence" value="ECO:0007669"/>
    <property type="project" value="TreeGrafter"/>
</dbReference>
<accession>A0A517L9S9</accession>
<evidence type="ECO:0000259" key="2">
    <source>
        <dbReference type="PROSITE" id="PS50828"/>
    </source>
</evidence>
<feature type="domain" description="Smr" evidence="2">
    <location>
        <begin position="446"/>
        <end position="534"/>
    </location>
</feature>
<organism evidence="3 4">
    <name type="scientific">Venturia effusa</name>
    <dbReference type="NCBI Taxonomy" id="50376"/>
    <lineage>
        <taxon>Eukaryota</taxon>
        <taxon>Fungi</taxon>
        <taxon>Dikarya</taxon>
        <taxon>Ascomycota</taxon>
        <taxon>Pezizomycotina</taxon>
        <taxon>Dothideomycetes</taxon>
        <taxon>Pleosporomycetidae</taxon>
        <taxon>Venturiales</taxon>
        <taxon>Venturiaceae</taxon>
        <taxon>Venturia</taxon>
    </lineage>
</organism>
<evidence type="ECO:0000313" key="3">
    <source>
        <dbReference type="EMBL" id="QDS72389.1"/>
    </source>
</evidence>
<dbReference type="InterPro" id="IPR009060">
    <property type="entry name" value="UBA-like_sf"/>
</dbReference>
<dbReference type="InterPro" id="IPR002625">
    <property type="entry name" value="Smr_dom"/>
</dbReference>
<feature type="region of interest" description="Disordered" evidence="1">
    <location>
        <begin position="67"/>
        <end position="105"/>
    </location>
</feature>
<dbReference type="STRING" id="50376.A0A517L9S9"/>
<reference evidence="3 4" key="1">
    <citation type="submission" date="2019-07" db="EMBL/GenBank/DDBJ databases">
        <title>Finished genome of Venturia effusa.</title>
        <authorList>
            <person name="Young C.A."/>
            <person name="Cox M.P."/>
            <person name="Ganley A.R.D."/>
            <person name="David W.J."/>
        </authorList>
    </citation>
    <scope>NUCLEOTIDE SEQUENCE [LARGE SCALE GENOMIC DNA]</scope>
    <source>
        <strain evidence="4">albino</strain>
    </source>
</reference>
<keyword evidence="4" id="KW-1185">Reference proteome</keyword>
<dbReference type="PROSITE" id="PS50828">
    <property type="entry name" value="SMR"/>
    <property type="match status" value="1"/>
</dbReference>
<dbReference type="PANTHER" id="PTHR46535">
    <property type="entry name" value="NEDD4-BINDING PROTEIN 2"/>
    <property type="match status" value="1"/>
</dbReference>
<sequence>MPNPASEHLVENEDALIAKLEQDYSSLDPVVVRSILSDFDTTQPSQLEQIRVILETLQSEAILEDATDFDPSGTSGYDPGAHAGTAGQRDGGKSVSDEALSASNETDATSVSIGLSCLNLGSSSESDVANDAAMDEFANLDNDSKIARLCEMFPNEKLGDITYTLGKSNGNVTRSMDVLLNHAWFNESREGEEAIPRRGIDAFDAEQGARRSNKKNRKSRKFRTLDEYASSDSNSSSQGANKWETANADINFITMRTELSSAVVSSTYHKNEASRHKTILALAKQNVAEQKSQIQSDNYDKDAFELSQTFPNISYDIAAALIRLTSPSILYAHDFAKAISSPPSRSNQIHRIIPQYAPVRISDDAYQIPSPSASPQTSSSASLLAARGAAFDQASHYHRKGKSDRLMGGAAAYYGSVGREAHQALQAATAAEADALVSRQSTSTQLDLHGVNVKDAVRIASHRVQQWWDNLGEAKIKGGGRPGVGAGYQIITGVGHHSQGGVGKLGPAVFKSLASQGWKVEAASHSGCLIVKGVTSGRR</sequence>
<evidence type="ECO:0000313" key="4">
    <source>
        <dbReference type="Proteomes" id="UP000316270"/>
    </source>
</evidence>
<evidence type="ECO:0000256" key="1">
    <source>
        <dbReference type="SAM" id="MobiDB-lite"/>
    </source>
</evidence>
<dbReference type="SUPFAM" id="SSF160443">
    <property type="entry name" value="SMR domain-like"/>
    <property type="match status" value="1"/>
</dbReference>
<dbReference type="GO" id="GO:0004519">
    <property type="term" value="F:endonuclease activity"/>
    <property type="evidence" value="ECO:0007669"/>
    <property type="project" value="TreeGrafter"/>
</dbReference>
<dbReference type="CDD" id="cd14279">
    <property type="entry name" value="CUE"/>
    <property type="match status" value="1"/>
</dbReference>
<dbReference type="AlphaFoldDB" id="A0A517L9S9"/>
<dbReference type="Gene3D" id="3.30.1370.110">
    <property type="match status" value="1"/>
</dbReference>
<gene>
    <name evidence="3" type="ORF">FKW77_008592</name>
</gene>
<dbReference type="InterPro" id="IPR058864">
    <property type="entry name" value="UBA_10"/>
</dbReference>
<protein>
    <recommendedName>
        <fullName evidence="2">Smr domain-containing protein</fullName>
    </recommendedName>
</protein>
<dbReference type="InterPro" id="IPR036063">
    <property type="entry name" value="Smr_dom_sf"/>
</dbReference>
<dbReference type="InterPro" id="IPR052772">
    <property type="entry name" value="Endo/PolyKinase_Domain-Protein"/>
</dbReference>
<dbReference type="SUPFAM" id="SSF46934">
    <property type="entry name" value="UBA-like"/>
    <property type="match status" value="1"/>
</dbReference>
<proteinExistence type="predicted"/>
<feature type="region of interest" description="Disordered" evidence="1">
    <location>
        <begin position="196"/>
        <end position="241"/>
    </location>
</feature>
<name>A0A517L9S9_9PEZI</name>
<dbReference type="OrthoDB" id="443981at2759"/>
<feature type="compositionally biased region" description="Basic residues" evidence="1">
    <location>
        <begin position="211"/>
        <end position="222"/>
    </location>
</feature>
<dbReference type="SMART" id="SM00463">
    <property type="entry name" value="SMR"/>
    <property type="match status" value="1"/>
</dbReference>
<dbReference type="EMBL" id="CP042191">
    <property type="protein sequence ID" value="QDS72389.1"/>
    <property type="molecule type" value="Genomic_DNA"/>
</dbReference>
<dbReference type="PANTHER" id="PTHR46535:SF1">
    <property type="entry name" value="NEDD4-BINDING PROTEIN 2"/>
    <property type="match status" value="1"/>
</dbReference>
<dbReference type="Pfam" id="PF26286">
    <property type="entry name" value="UBA_10"/>
    <property type="match status" value="1"/>
</dbReference>
<dbReference type="Proteomes" id="UP000316270">
    <property type="component" value="Chromosome 7"/>
</dbReference>